<comment type="caution">
    <text evidence="1">The sequence shown here is derived from an EMBL/GenBank/DDBJ whole genome shotgun (WGS) entry which is preliminary data.</text>
</comment>
<sequence length="43" mass="4798">MWPSGFSKLEIILCAFMADNNFINALIPHGRDLSSLSGLEIKF</sequence>
<protein>
    <submittedName>
        <fullName evidence="1">Uncharacterized protein</fullName>
    </submittedName>
</protein>
<name>A0A0W8FLG3_9ZZZZ</name>
<reference evidence="1" key="1">
    <citation type="journal article" date="2015" name="Proc. Natl. Acad. Sci. U.S.A.">
        <title>Networks of energetic and metabolic interactions define dynamics in microbial communities.</title>
        <authorList>
            <person name="Embree M."/>
            <person name="Liu J.K."/>
            <person name="Al-Bassam M.M."/>
            <person name="Zengler K."/>
        </authorList>
    </citation>
    <scope>NUCLEOTIDE SEQUENCE</scope>
</reference>
<gene>
    <name evidence="1" type="ORF">ASZ90_008459</name>
</gene>
<dbReference type="AlphaFoldDB" id="A0A0W8FLG3"/>
<proteinExistence type="predicted"/>
<dbReference type="EMBL" id="LNQE01001022">
    <property type="protein sequence ID" value="KUG21781.1"/>
    <property type="molecule type" value="Genomic_DNA"/>
</dbReference>
<evidence type="ECO:0000313" key="1">
    <source>
        <dbReference type="EMBL" id="KUG21781.1"/>
    </source>
</evidence>
<accession>A0A0W8FLG3</accession>
<organism evidence="1">
    <name type="scientific">hydrocarbon metagenome</name>
    <dbReference type="NCBI Taxonomy" id="938273"/>
    <lineage>
        <taxon>unclassified sequences</taxon>
        <taxon>metagenomes</taxon>
        <taxon>ecological metagenomes</taxon>
    </lineage>
</organism>